<dbReference type="AlphaFoldDB" id="A0A5N6RRQ3"/>
<feature type="compositionally biased region" description="Pro residues" evidence="1">
    <location>
        <begin position="115"/>
        <end position="126"/>
    </location>
</feature>
<gene>
    <name evidence="2" type="ORF">FH972_019771</name>
</gene>
<protein>
    <submittedName>
        <fullName evidence="2">Uncharacterized protein</fullName>
    </submittedName>
</protein>
<dbReference type="PANTHER" id="PTHR33384:SF22">
    <property type="match status" value="1"/>
</dbReference>
<dbReference type="EMBL" id="CM017328">
    <property type="protein sequence ID" value="KAE8124932.1"/>
    <property type="molecule type" value="Genomic_DNA"/>
</dbReference>
<dbReference type="Proteomes" id="UP000327013">
    <property type="component" value="Chromosome 8"/>
</dbReference>
<evidence type="ECO:0000256" key="1">
    <source>
        <dbReference type="SAM" id="MobiDB-lite"/>
    </source>
</evidence>
<name>A0A5N6RRQ3_9ROSI</name>
<evidence type="ECO:0000313" key="2">
    <source>
        <dbReference type="EMBL" id="KAE8124932.1"/>
    </source>
</evidence>
<evidence type="ECO:0000313" key="3">
    <source>
        <dbReference type="Proteomes" id="UP000327013"/>
    </source>
</evidence>
<proteinExistence type="predicted"/>
<sequence length="167" mass="18162">MAGCKEEMRMEGYSVVCPKPRRLDMGLFDPSSFHDHHFRPPSSFRWPINHQIETGDSRAGTELLDIILTKGNSVERSCNQVASSPPFFCGSPPSRASNPVIQDAQFGNENATTPFLPPAAAAPPSPSSRKGRGCVRMNFGHKPATVRVEGFDCLGTDRRNCSISAVA</sequence>
<dbReference type="OrthoDB" id="902328at2759"/>
<reference evidence="2 3" key="1">
    <citation type="submission" date="2019-06" db="EMBL/GenBank/DDBJ databases">
        <title>A chromosomal-level reference genome of Carpinus fangiana (Coryloideae, Betulaceae).</title>
        <authorList>
            <person name="Yang X."/>
            <person name="Wang Z."/>
            <person name="Zhang L."/>
            <person name="Hao G."/>
            <person name="Liu J."/>
            <person name="Yang Y."/>
        </authorList>
    </citation>
    <scope>NUCLEOTIDE SEQUENCE [LARGE SCALE GENOMIC DNA]</scope>
    <source>
        <strain evidence="2">Cfa_2016G</strain>
        <tissue evidence="2">Leaf</tissue>
    </source>
</reference>
<feature type="region of interest" description="Disordered" evidence="1">
    <location>
        <begin position="109"/>
        <end position="134"/>
    </location>
</feature>
<dbReference type="PANTHER" id="PTHR33384">
    <property type="entry name" value="EXPRESSED PROTEIN"/>
    <property type="match status" value="1"/>
</dbReference>
<keyword evidence="3" id="KW-1185">Reference proteome</keyword>
<organism evidence="2 3">
    <name type="scientific">Carpinus fangiana</name>
    <dbReference type="NCBI Taxonomy" id="176857"/>
    <lineage>
        <taxon>Eukaryota</taxon>
        <taxon>Viridiplantae</taxon>
        <taxon>Streptophyta</taxon>
        <taxon>Embryophyta</taxon>
        <taxon>Tracheophyta</taxon>
        <taxon>Spermatophyta</taxon>
        <taxon>Magnoliopsida</taxon>
        <taxon>eudicotyledons</taxon>
        <taxon>Gunneridae</taxon>
        <taxon>Pentapetalae</taxon>
        <taxon>rosids</taxon>
        <taxon>fabids</taxon>
        <taxon>Fagales</taxon>
        <taxon>Betulaceae</taxon>
        <taxon>Carpinus</taxon>
    </lineage>
</organism>
<accession>A0A5N6RRQ3</accession>